<dbReference type="InterPro" id="IPR020615">
    <property type="entry name" value="Thiolase_acyl_enz_int_AS"/>
</dbReference>
<keyword evidence="1" id="KW-0808">Transferase</keyword>
<dbReference type="Gene3D" id="3.40.47.10">
    <property type="match status" value="1"/>
</dbReference>
<dbReference type="Proteomes" id="UP000650533">
    <property type="component" value="Chromosome 4"/>
</dbReference>
<proteinExistence type="predicted"/>
<accession>A0A8H8SVT1</accession>
<dbReference type="NCBIfam" id="NF006102">
    <property type="entry name" value="PRK08256.1"/>
    <property type="match status" value="1"/>
</dbReference>
<dbReference type="GeneID" id="67023322"/>
<dbReference type="InterPro" id="IPR016039">
    <property type="entry name" value="Thiolase-like"/>
</dbReference>
<gene>
    <name evidence="4" type="ORF">RhiXN_01040</name>
</gene>
<dbReference type="Pfam" id="PF00108">
    <property type="entry name" value="Thiolase_N"/>
    <property type="match status" value="1"/>
</dbReference>
<evidence type="ECO:0000313" key="4">
    <source>
        <dbReference type="EMBL" id="QRW19634.1"/>
    </source>
</evidence>
<name>A0A8H8SVT1_9AGAM</name>
<dbReference type="Pfam" id="PF22691">
    <property type="entry name" value="Thiolase_C_1"/>
    <property type="match status" value="1"/>
</dbReference>
<evidence type="ECO:0000259" key="3">
    <source>
        <dbReference type="Pfam" id="PF22691"/>
    </source>
</evidence>
<evidence type="ECO:0000259" key="2">
    <source>
        <dbReference type="Pfam" id="PF00108"/>
    </source>
</evidence>
<evidence type="ECO:0000256" key="1">
    <source>
        <dbReference type="ARBA" id="ARBA00022679"/>
    </source>
</evidence>
<dbReference type="PANTHER" id="PTHR42870:SF1">
    <property type="entry name" value="NON-SPECIFIC LIPID-TRANSFER PROTEIN-LIKE 2"/>
    <property type="match status" value="1"/>
</dbReference>
<dbReference type="KEGG" id="rsx:RhiXN_01040"/>
<feature type="domain" description="Thiolase N-terminal" evidence="2">
    <location>
        <begin position="85"/>
        <end position="310"/>
    </location>
</feature>
<dbReference type="GO" id="GO:0016747">
    <property type="term" value="F:acyltransferase activity, transferring groups other than amino-acyl groups"/>
    <property type="evidence" value="ECO:0007669"/>
    <property type="project" value="InterPro"/>
</dbReference>
<dbReference type="PANTHER" id="PTHR42870">
    <property type="entry name" value="ACETYL-COA C-ACETYLTRANSFERASE"/>
    <property type="match status" value="1"/>
</dbReference>
<dbReference type="SUPFAM" id="SSF53901">
    <property type="entry name" value="Thiolase-like"/>
    <property type="match status" value="2"/>
</dbReference>
<dbReference type="InterPro" id="IPR055140">
    <property type="entry name" value="Thiolase_C_2"/>
</dbReference>
<dbReference type="EMBL" id="CP059661">
    <property type="protein sequence ID" value="QRW19634.1"/>
    <property type="molecule type" value="Genomic_DNA"/>
</dbReference>
<reference evidence="4" key="1">
    <citation type="submission" date="2020-05" db="EMBL/GenBank/DDBJ databases">
        <title>Evolutionary and genomic comparisons of hybrid uninucleate and nonhybrid Rhizoctonia fungi.</title>
        <authorList>
            <person name="Li C."/>
            <person name="Chen X."/>
        </authorList>
    </citation>
    <scope>NUCLEOTIDE SEQUENCE</scope>
    <source>
        <strain evidence="4">AG-1 IA</strain>
    </source>
</reference>
<sequence length="528" mass="56100">MDTVNTPTVLPSDALVAPPNPGISLVELYNLSDHEAQACTASPLVETFLGLDSTTTILNSCTSFCNTSLNSVKEMAGGKQGRNRVFIVGVGMTAFIKPRGQRDTSDMGLEAATKALLDAGVTYDKVQAAWVGYAYGDSCCGQRALYNLGMSSIPITNVNNNCSTGSTAIFNAASWIRAGLADCTLALGFEQMQAGSLKSNFPDRAPPMVPWSVATLDIEGSKGVKGPMAARMFGNGAKEYGEKYGSTREHLAKIASKNHNHAAKNPYSQFRTPWTPEQVLASPAITDYLTKLMCCPTSDGAGCIILASESFVHTHKLENQAIEIIGQAMHTDGPVTFESGSAMEIVGFDMTRRAAEDAFAQAGEGSNRDNVGVIELHDCFAANELLMYDALGLCKPGEAHKLVDAGDNTYGGKYVINPSGGLEAKGHPLGATGLGMHFYITTQLRGWAGPMQAPNVTGKLGLVHNVGLGGAVVVSILKRPEFWKGEGKDGRDRVGYNHACECKPITRADVDRVKAVPHSKKLLGFAKL</sequence>
<dbReference type="PROSITE" id="PS00098">
    <property type="entry name" value="THIOLASE_1"/>
    <property type="match status" value="1"/>
</dbReference>
<dbReference type="RefSeq" id="XP_043179871.1">
    <property type="nucleotide sequence ID" value="XM_043320859.1"/>
</dbReference>
<protein>
    <submittedName>
        <fullName evidence="4">Peroxisomal 3-ketoacyl-CoA-thiolase P-44/SCP2</fullName>
    </submittedName>
</protein>
<feature type="domain" description="Thiolase C-terminal" evidence="3">
    <location>
        <begin position="341"/>
        <end position="477"/>
    </location>
</feature>
<evidence type="ECO:0000313" key="5">
    <source>
        <dbReference type="Proteomes" id="UP000650533"/>
    </source>
</evidence>
<organism evidence="4 5">
    <name type="scientific">Rhizoctonia solani</name>
    <dbReference type="NCBI Taxonomy" id="456999"/>
    <lineage>
        <taxon>Eukaryota</taxon>
        <taxon>Fungi</taxon>
        <taxon>Dikarya</taxon>
        <taxon>Basidiomycota</taxon>
        <taxon>Agaricomycotina</taxon>
        <taxon>Agaricomycetes</taxon>
        <taxon>Cantharellales</taxon>
        <taxon>Ceratobasidiaceae</taxon>
        <taxon>Rhizoctonia</taxon>
    </lineage>
</organism>
<dbReference type="InterPro" id="IPR020616">
    <property type="entry name" value="Thiolase_N"/>
</dbReference>
<dbReference type="CDD" id="cd00829">
    <property type="entry name" value="SCP-x_thiolase"/>
    <property type="match status" value="1"/>
</dbReference>
<dbReference type="AlphaFoldDB" id="A0A8H8SVT1"/>